<dbReference type="InterPro" id="IPR008313">
    <property type="entry name" value="GH125"/>
</dbReference>
<dbReference type="Proteomes" id="UP000011083">
    <property type="component" value="Unassembled WGS sequence"/>
</dbReference>
<dbReference type="SMART" id="SM01149">
    <property type="entry name" value="DUF1237"/>
    <property type="match status" value="1"/>
</dbReference>
<dbReference type="GeneID" id="14917680"/>
<protein>
    <recommendedName>
        <fullName evidence="3">Glycoside hydrolase family 125 protein</fullName>
    </recommendedName>
</protein>
<organism evidence="1 2">
    <name type="scientific">Acanthamoeba castellanii (strain ATCC 30010 / Neff)</name>
    <dbReference type="NCBI Taxonomy" id="1257118"/>
    <lineage>
        <taxon>Eukaryota</taxon>
        <taxon>Amoebozoa</taxon>
        <taxon>Discosea</taxon>
        <taxon>Longamoebia</taxon>
        <taxon>Centramoebida</taxon>
        <taxon>Acanthamoebidae</taxon>
        <taxon>Acanthamoeba</taxon>
    </lineage>
</organism>
<dbReference type="Pfam" id="PF06824">
    <property type="entry name" value="Glyco_hydro_125"/>
    <property type="match status" value="2"/>
</dbReference>
<dbReference type="GO" id="GO:0005975">
    <property type="term" value="P:carbohydrate metabolic process"/>
    <property type="evidence" value="ECO:0007669"/>
    <property type="project" value="InterPro"/>
</dbReference>
<dbReference type="AlphaFoldDB" id="L8GWI3"/>
<evidence type="ECO:0008006" key="3">
    <source>
        <dbReference type="Google" id="ProtNLM"/>
    </source>
</evidence>
<dbReference type="SUPFAM" id="SSF48208">
    <property type="entry name" value="Six-hairpin glycosidases"/>
    <property type="match status" value="1"/>
</dbReference>
<evidence type="ECO:0000313" key="1">
    <source>
        <dbReference type="EMBL" id="ELR16948.1"/>
    </source>
</evidence>
<dbReference type="Gene3D" id="1.50.10.10">
    <property type="match status" value="2"/>
</dbReference>
<dbReference type="InterPro" id="IPR012341">
    <property type="entry name" value="6hp_glycosidase-like_sf"/>
</dbReference>
<proteinExistence type="predicted"/>
<keyword evidence="2" id="KW-1185">Reference proteome</keyword>
<evidence type="ECO:0000313" key="2">
    <source>
        <dbReference type="Proteomes" id="UP000011083"/>
    </source>
</evidence>
<dbReference type="STRING" id="1257118.L8GWI3"/>
<gene>
    <name evidence="1" type="ORF">ACA1_128020</name>
</gene>
<dbReference type="PANTHER" id="PTHR31047">
    <property type="entry name" value="MEIOTICALLY UP-REGULATED GENE 157 PROTEIN"/>
    <property type="match status" value="1"/>
</dbReference>
<dbReference type="OMA" id="IMEHGRE"/>
<reference evidence="1 2" key="1">
    <citation type="journal article" date="2013" name="Genome Biol.">
        <title>Genome of Acanthamoeba castellanii highlights extensive lateral gene transfer and early evolution of tyrosine kinase signaling.</title>
        <authorList>
            <person name="Clarke M."/>
            <person name="Lohan A.J."/>
            <person name="Liu B."/>
            <person name="Lagkouvardos I."/>
            <person name="Roy S."/>
            <person name="Zafar N."/>
            <person name="Bertelli C."/>
            <person name="Schilde C."/>
            <person name="Kianianmomeni A."/>
            <person name="Burglin T.R."/>
            <person name="Frech C."/>
            <person name="Turcotte B."/>
            <person name="Kopec K.O."/>
            <person name="Synnott J.M."/>
            <person name="Choo C."/>
            <person name="Paponov I."/>
            <person name="Finkler A."/>
            <person name="Soon Heng Tan C."/>
            <person name="Hutchins A.P."/>
            <person name="Weinmeier T."/>
            <person name="Rattei T."/>
            <person name="Chu J.S."/>
            <person name="Gimenez G."/>
            <person name="Irimia M."/>
            <person name="Rigden D.J."/>
            <person name="Fitzpatrick D.A."/>
            <person name="Lorenzo-Morales J."/>
            <person name="Bateman A."/>
            <person name="Chiu C.H."/>
            <person name="Tang P."/>
            <person name="Hegemann P."/>
            <person name="Fromm H."/>
            <person name="Raoult D."/>
            <person name="Greub G."/>
            <person name="Miranda-Saavedra D."/>
            <person name="Chen N."/>
            <person name="Nash P."/>
            <person name="Ginger M.L."/>
            <person name="Horn M."/>
            <person name="Schaap P."/>
            <person name="Caler L."/>
            <person name="Loftus B."/>
        </authorList>
    </citation>
    <scope>NUCLEOTIDE SEQUENCE [LARGE SCALE GENOMIC DNA]</scope>
    <source>
        <strain evidence="1 2">Neff</strain>
    </source>
</reference>
<dbReference type="KEGG" id="acan:ACA1_128020"/>
<dbReference type="OrthoDB" id="7771656at2759"/>
<dbReference type="PANTHER" id="PTHR31047:SF0">
    <property type="entry name" value="MEIOTICALLY UP-REGULATED GENE 157 PROTEIN"/>
    <property type="match status" value="1"/>
</dbReference>
<name>L8GWI3_ACACF</name>
<dbReference type="InterPro" id="IPR008928">
    <property type="entry name" value="6-hairpin_glycosidase_sf"/>
</dbReference>
<dbReference type="RefSeq" id="XP_004338961.1">
    <property type="nucleotide sequence ID" value="XM_004338913.1"/>
</dbReference>
<sequence length="586" mass="65941">MAMVEHPVGGCSVLEATSSSRLGGLFLAQREAERLKPLLHADLLQRQEQRLRSLKTQGDGGDGGARADLVPAAVEREVERVAHALESVGRTKLAAIFRACFVSTLETTTLLMPNGHTHVFTGDIPAMWLRDSAAQVNHYIPLAAHDLHLQVLIEGLIKRQANRILLDPYANAFRDQPFHGLKANDRRVGKTEEIWERKYEVDSLCYFLSLSFKYWNATGSTTMFDDEWLRKKPAGLHLDLEKPEAGAEPRPRPQTSPYKYHTEMPQQGIGADTAYTGMTWSGFRPSDDACKYPFLVPSNMFAVVTLGYLAEIAERVYANGALSAEALALRQQIDDGIHKHAIVNHPTHGKIYAYETDGRGLYNLMDDANVPSLLSMPYLGYRSPHDPDGALADNTRRFVLSKDNPYFYTGCALTSTDPREILELIATCENTDADKGVMHESFNPNRPAQFTRPWFAWANSLFAELLADVVLRWYWGPPLRDLYARFDPFPSTANRTGLILAVAAVAEREGFRFHLAVHYQGGINYEAQRQLFERCRITINTHVNFGGPYRARRDRAGVGLLLATQSIMEHGREYRLRSKDHLTLKR</sequence>
<accession>L8GWI3</accession>
<dbReference type="EMBL" id="KB007979">
    <property type="protein sequence ID" value="ELR16948.1"/>
    <property type="molecule type" value="Genomic_DNA"/>
</dbReference>
<dbReference type="VEuPathDB" id="AmoebaDB:ACA1_128020"/>